<evidence type="ECO:0000313" key="5">
    <source>
        <dbReference type="EMBL" id="PVZ03917.1"/>
    </source>
</evidence>
<reference evidence="5 6" key="1">
    <citation type="submission" date="2018-04" db="EMBL/GenBank/DDBJ databases">
        <title>Genomic Encyclopedia of Type Strains, Phase IV (KMG-IV): sequencing the most valuable type-strain genomes for metagenomic binning, comparative biology and taxonomic classification.</title>
        <authorList>
            <person name="Goeker M."/>
        </authorList>
    </citation>
    <scope>NUCLEOTIDE SEQUENCE [LARGE SCALE GENOMIC DNA]</scope>
    <source>
        <strain evidence="5 6">DSM 45771</strain>
    </source>
</reference>
<dbReference type="EMBL" id="QEKW01000019">
    <property type="protein sequence ID" value="PVZ03917.1"/>
    <property type="molecule type" value="Genomic_DNA"/>
</dbReference>
<evidence type="ECO:0000256" key="2">
    <source>
        <dbReference type="SAM" id="MobiDB-lite"/>
    </source>
</evidence>
<dbReference type="SUPFAM" id="SSF63817">
    <property type="entry name" value="Sortase"/>
    <property type="match status" value="1"/>
</dbReference>
<protein>
    <submittedName>
        <fullName evidence="5">Sortase family protein</fullName>
    </submittedName>
</protein>
<keyword evidence="3" id="KW-0812">Transmembrane</keyword>
<dbReference type="InterPro" id="IPR023365">
    <property type="entry name" value="Sortase_dom-sf"/>
</dbReference>
<dbReference type="Pfam" id="PF04203">
    <property type="entry name" value="Sortase"/>
    <property type="match status" value="1"/>
</dbReference>
<accession>A0A2U1EVG6</accession>
<dbReference type="InterPro" id="IPR006311">
    <property type="entry name" value="TAT_signal"/>
</dbReference>
<dbReference type="NCBIfam" id="NF033748">
    <property type="entry name" value="class_F_sortase"/>
    <property type="match status" value="1"/>
</dbReference>
<feature type="compositionally biased region" description="Low complexity" evidence="2">
    <location>
        <begin position="263"/>
        <end position="272"/>
    </location>
</feature>
<dbReference type="Pfam" id="PF14344">
    <property type="entry name" value="DUF4397"/>
    <property type="match status" value="1"/>
</dbReference>
<gene>
    <name evidence="5" type="ORF">C8D89_11926</name>
</gene>
<dbReference type="GO" id="GO:0016787">
    <property type="term" value="F:hydrolase activity"/>
    <property type="evidence" value="ECO:0007669"/>
    <property type="project" value="UniProtKB-KW"/>
</dbReference>
<evidence type="ECO:0000256" key="3">
    <source>
        <dbReference type="SAM" id="Phobius"/>
    </source>
</evidence>
<evidence type="ECO:0000256" key="1">
    <source>
        <dbReference type="ARBA" id="ARBA00022801"/>
    </source>
</evidence>
<dbReference type="RefSeq" id="WP_116710728.1">
    <property type="nucleotide sequence ID" value="NZ_QEKW01000019.1"/>
</dbReference>
<keyword evidence="1" id="KW-0378">Hydrolase</keyword>
<feature type="domain" description="DUF4397" evidence="4">
    <location>
        <begin position="69"/>
        <end position="191"/>
    </location>
</feature>
<feature type="compositionally biased region" description="Pro residues" evidence="2">
    <location>
        <begin position="273"/>
        <end position="305"/>
    </location>
</feature>
<feature type="region of interest" description="Disordered" evidence="2">
    <location>
        <begin position="263"/>
        <end position="315"/>
    </location>
</feature>
<dbReference type="PROSITE" id="PS51318">
    <property type="entry name" value="TAT"/>
    <property type="match status" value="1"/>
</dbReference>
<evidence type="ECO:0000259" key="4">
    <source>
        <dbReference type="Pfam" id="PF14344"/>
    </source>
</evidence>
<organism evidence="5 6">
    <name type="scientific">Actinomycetospora cinnamomea</name>
    <dbReference type="NCBI Taxonomy" id="663609"/>
    <lineage>
        <taxon>Bacteria</taxon>
        <taxon>Bacillati</taxon>
        <taxon>Actinomycetota</taxon>
        <taxon>Actinomycetes</taxon>
        <taxon>Pseudonocardiales</taxon>
        <taxon>Pseudonocardiaceae</taxon>
        <taxon>Actinomycetospora</taxon>
    </lineage>
</organism>
<dbReference type="InterPro" id="IPR005754">
    <property type="entry name" value="Sortase"/>
</dbReference>
<keyword evidence="3" id="KW-0472">Membrane</keyword>
<feature type="region of interest" description="Disordered" evidence="2">
    <location>
        <begin position="334"/>
        <end position="358"/>
    </location>
</feature>
<dbReference type="AlphaFoldDB" id="A0A2U1EVG6"/>
<keyword evidence="6" id="KW-1185">Reference proteome</keyword>
<dbReference type="OrthoDB" id="9783299at2"/>
<dbReference type="CDD" id="cd05829">
    <property type="entry name" value="Sortase_F"/>
    <property type="match status" value="1"/>
</dbReference>
<dbReference type="InterPro" id="IPR025510">
    <property type="entry name" value="DUF4397"/>
</dbReference>
<evidence type="ECO:0000313" key="6">
    <source>
        <dbReference type="Proteomes" id="UP000245639"/>
    </source>
</evidence>
<name>A0A2U1EVG6_9PSEU</name>
<dbReference type="InterPro" id="IPR042001">
    <property type="entry name" value="Sortase_F"/>
</dbReference>
<feature type="transmembrane region" description="Helical" evidence="3">
    <location>
        <begin position="36"/>
        <end position="58"/>
    </location>
</feature>
<sequence>MPPEPDQPAAPVLPPTDGPAELVSARALGARSRRRVVLWLAVAAVVLAVASVTVALGVRSATADTSTGMLRLAHLSPATSAIDVYVTGPDEPQTLVAPGVAYRAASPYLTQPAGTYTITARPAGASPDSPPAVEVSVEVPGGTAQTAAFVDSPSSGRPELQVLDDQTAPAAPGTAQVRMVQGAGGVGALDVELRGGPPLARDLFYGSTTPYATVPAREWELDVRSRRGPTHETTVTLADTGVTTLLVTREPDGRIAVEAVPDAATAAGVPGPGTTPTPAPPTPTPRPTPDPETPRPAPPRVPPVPRGGTEAGLGGSAARTVLGSIGDWFGGLFSDAPDAPPAPRMPQAAATAPVPDGLRPTGMSVPSIGLAALNVVDLRIDYRGALQVPTDFGKVGWYTSSAVPGDPGPAVFAGHVDTRHGPAVFAQLDRLRPGDLVEVPRSDGGTARYAVDSVEYFPKDAMPSARIYGPATTPQLRLLTCGGPFDEGTLSYQDNVVVFASAR</sequence>
<dbReference type="Gene3D" id="2.40.260.10">
    <property type="entry name" value="Sortase"/>
    <property type="match status" value="1"/>
</dbReference>
<comment type="caution">
    <text evidence="5">The sequence shown here is derived from an EMBL/GenBank/DDBJ whole genome shotgun (WGS) entry which is preliminary data.</text>
</comment>
<keyword evidence="3" id="KW-1133">Transmembrane helix</keyword>
<dbReference type="Proteomes" id="UP000245639">
    <property type="component" value="Unassembled WGS sequence"/>
</dbReference>
<proteinExistence type="predicted"/>